<reference evidence="5 6" key="1">
    <citation type="submission" date="2014-11" db="EMBL/GenBank/DDBJ databases">
        <authorList>
            <person name="Urmite Genomes Urmite Genomes"/>
        </authorList>
    </citation>
    <scope>NUCLEOTIDE SEQUENCE [LARGE SCALE GENOMIC DNA]</scope>
    <source>
        <strain evidence="5 6">Oc5</strain>
    </source>
</reference>
<evidence type="ECO:0000313" key="6">
    <source>
        <dbReference type="Proteomes" id="UP000040453"/>
    </source>
</evidence>
<feature type="compositionally biased region" description="Polar residues" evidence="2">
    <location>
        <begin position="416"/>
        <end position="425"/>
    </location>
</feature>
<dbReference type="InterPro" id="IPR058660">
    <property type="entry name" value="WHD_DnaB"/>
</dbReference>
<feature type="region of interest" description="Disordered" evidence="2">
    <location>
        <begin position="375"/>
        <end position="430"/>
    </location>
</feature>
<sequence length="443" mass="51716">MNVIGKILPIDGYHVVMDEQPFIDFNASLTHFYQPLIGVQAISLYYTLFYEVDYAQKAQTHHTLMTYLNLTLDNIYRARIKLEAIGLLKTYKRREDNRDYYTYSVQRPYSPNQFFGEPMLSQLLLHHIGEQKYNELYARYVKDSIAYGEEVTADFNEVFDTITPSSSAVLNMENEKENRETDLMDFSWIEQSLRQRFIPAEKVLHSVNKKLIYQMKVLYDAESIEIEKALLWALDEDNQLNQEEFKSACHDMFISRNNGQAIRLNEKMAAVDTQVSMKQPATKEEQLIHELENISPKQLLEDLSDGNHASEQDIKVVREVMTKQGLPAPVMNVLIHYVLLQSNMKLSKAYMETIAGHWSRVGLKTAKDAMNFAKQEQEKYKSSKSKPRKSNNYNYNNNYKKEVVPDWFNNRKKTPSKNTTDSNISEQEQQEIEAKLQKYLNES</sequence>
<accession>A0A0A1MWL4</accession>
<dbReference type="EMBL" id="CDGG01000001">
    <property type="protein sequence ID" value="CEI83974.1"/>
    <property type="molecule type" value="Genomic_DNA"/>
</dbReference>
<evidence type="ECO:0000256" key="1">
    <source>
        <dbReference type="ARBA" id="ARBA00093462"/>
    </source>
</evidence>
<feature type="domain" description="Replicative helicase loading/DNA remodeling protein DnaB N-terminal winged helix" evidence="4">
    <location>
        <begin position="9"/>
        <end position="200"/>
    </location>
</feature>
<dbReference type="Proteomes" id="UP000040453">
    <property type="component" value="Unassembled WGS sequence"/>
</dbReference>
<keyword evidence="6" id="KW-1185">Reference proteome</keyword>
<protein>
    <submittedName>
        <fullName evidence="5">Replication initiation and membrane attachment protein</fullName>
    </submittedName>
</protein>
<evidence type="ECO:0000259" key="3">
    <source>
        <dbReference type="Pfam" id="PF07261"/>
    </source>
</evidence>
<dbReference type="STRING" id="545501.BN997_03905"/>
<feature type="domain" description="DnaB/C C-terminal" evidence="3">
    <location>
        <begin position="309"/>
        <end position="371"/>
    </location>
</feature>
<gene>
    <name evidence="5" type="primary">dnaB</name>
    <name evidence="5" type="ORF">BN997_03905</name>
</gene>
<dbReference type="InterPro" id="IPR006343">
    <property type="entry name" value="DnaB/C_C"/>
</dbReference>
<evidence type="ECO:0000313" key="5">
    <source>
        <dbReference type="EMBL" id="CEI83974.1"/>
    </source>
</evidence>
<name>A0A0A1MWL4_9BACI</name>
<dbReference type="AlphaFoldDB" id="A0A0A1MWL4"/>
<comment type="similarity">
    <text evidence="1">Belongs to the DnaB/DnaD family.</text>
</comment>
<dbReference type="Pfam" id="PF25888">
    <property type="entry name" value="WHD_DnaB"/>
    <property type="match status" value="1"/>
</dbReference>
<evidence type="ECO:0000256" key="2">
    <source>
        <dbReference type="SAM" id="MobiDB-lite"/>
    </source>
</evidence>
<evidence type="ECO:0000259" key="4">
    <source>
        <dbReference type="Pfam" id="PF25888"/>
    </source>
</evidence>
<dbReference type="RefSeq" id="WP_042534505.1">
    <property type="nucleotide sequence ID" value="NZ_CDGG01000001.1"/>
</dbReference>
<dbReference type="Pfam" id="PF07261">
    <property type="entry name" value="DnaB_2"/>
    <property type="match status" value="1"/>
</dbReference>
<proteinExistence type="inferred from homology"/>
<dbReference type="OrthoDB" id="2082007at2"/>
<organism evidence="5 6">
    <name type="scientific">Oceanobacillus oncorhynchi</name>
    <dbReference type="NCBI Taxonomy" id="545501"/>
    <lineage>
        <taxon>Bacteria</taxon>
        <taxon>Bacillati</taxon>
        <taxon>Bacillota</taxon>
        <taxon>Bacilli</taxon>
        <taxon>Bacillales</taxon>
        <taxon>Bacillaceae</taxon>
        <taxon>Oceanobacillus</taxon>
    </lineage>
</organism>